<dbReference type="Proteomes" id="UP000790347">
    <property type="component" value="Unassembled WGS sequence"/>
</dbReference>
<organism evidence="1 2">
    <name type="scientific">Dermatophagoides farinae</name>
    <name type="common">American house dust mite</name>
    <dbReference type="NCBI Taxonomy" id="6954"/>
    <lineage>
        <taxon>Eukaryota</taxon>
        <taxon>Metazoa</taxon>
        <taxon>Ecdysozoa</taxon>
        <taxon>Arthropoda</taxon>
        <taxon>Chelicerata</taxon>
        <taxon>Arachnida</taxon>
        <taxon>Acari</taxon>
        <taxon>Acariformes</taxon>
        <taxon>Sarcoptiformes</taxon>
        <taxon>Astigmata</taxon>
        <taxon>Psoroptidia</taxon>
        <taxon>Analgoidea</taxon>
        <taxon>Pyroglyphidae</taxon>
        <taxon>Dermatophagoidinae</taxon>
        <taxon>Dermatophagoides</taxon>
    </lineage>
</organism>
<keyword evidence="2" id="KW-1185">Reference proteome</keyword>
<reference evidence="1" key="2">
    <citation type="journal article" date="2022" name="Res Sq">
        <title>Comparative Genomics Reveals Insights into the Divergent Evolution of Astigmatic Mites and Household Pest Adaptations.</title>
        <authorList>
            <person name="Xiong Q."/>
            <person name="Wan A.T.-Y."/>
            <person name="Liu X.-Y."/>
            <person name="Fung C.S.-H."/>
            <person name="Xiao X."/>
            <person name="Malainual N."/>
            <person name="Hou J."/>
            <person name="Wang L."/>
            <person name="Wang M."/>
            <person name="Yang K."/>
            <person name="Cui Y."/>
            <person name="Leung E."/>
            <person name="Nong W."/>
            <person name="Shin S.-K."/>
            <person name="Au S."/>
            <person name="Jeong K.Y."/>
            <person name="Chew F.T."/>
            <person name="Hui J."/>
            <person name="Leung T.F."/>
            <person name="Tungtrongchitr A."/>
            <person name="Zhong N."/>
            <person name="Liu Z."/>
            <person name="Tsui S."/>
        </authorList>
    </citation>
    <scope>NUCLEOTIDE SEQUENCE</scope>
    <source>
        <strain evidence="1">Derf</strain>
        <tissue evidence="1">Whole organism</tissue>
    </source>
</reference>
<dbReference type="EMBL" id="ASGP02000002">
    <property type="protein sequence ID" value="KAH9521655.1"/>
    <property type="molecule type" value="Genomic_DNA"/>
</dbReference>
<dbReference type="AlphaFoldDB" id="A0A922I6K6"/>
<gene>
    <name evidence="1" type="ORF">DERF_005291</name>
</gene>
<comment type="caution">
    <text evidence="1">The sequence shown here is derived from an EMBL/GenBank/DDBJ whole genome shotgun (WGS) entry which is preliminary data.</text>
</comment>
<evidence type="ECO:0000313" key="1">
    <source>
        <dbReference type="EMBL" id="KAH9521655.1"/>
    </source>
</evidence>
<sequence length="107" mass="11640">MSNNLMIAAINTIHRFISPATASSSQPPPPNVPESEDLSCEAICINRFSRCICISNVIAIEKYAYSMAAYVNRYGMVTIGAKTLIPPIIRKPIVTKTNNINALIGTK</sequence>
<reference evidence="1" key="1">
    <citation type="submission" date="2013-05" db="EMBL/GenBank/DDBJ databases">
        <authorList>
            <person name="Yim A.K.Y."/>
            <person name="Chan T.F."/>
            <person name="Ji K.M."/>
            <person name="Liu X.Y."/>
            <person name="Zhou J.W."/>
            <person name="Li R.Q."/>
            <person name="Yang K.Y."/>
            <person name="Li J."/>
            <person name="Li M."/>
            <person name="Law P.T.W."/>
            <person name="Wu Y.L."/>
            <person name="Cai Z.L."/>
            <person name="Qin H."/>
            <person name="Bao Y."/>
            <person name="Leung R.K.K."/>
            <person name="Ng P.K.S."/>
            <person name="Zou J."/>
            <person name="Zhong X.J."/>
            <person name="Ran P.X."/>
            <person name="Zhong N.S."/>
            <person name="Liu Z.G."/>
            <person name="Tsui S.K.W."/>
        </authorList>
    </citation>
    <scope>NUCLEOTIDE SEQUENCE</scope>
    <source>
        <strain evidence="1">Derf</strain>
        <tissue evidence="1">Whole organism</tissue>
    </source>
</reference>
<accession>A0A922I6K6</accession>
<protein>
    <submittedName>
        <fullName evidence="1">Uncharacterized protein</fullName>
    </submittedName>
</protein>
<evidence type="ECO:0000313" key="2">
    <source>
        <dbReference type="Proteomes" id="UP000790347"/>
    </source>
</evidence>
<name>A0A922I6K6_DERFA</name>
<proteinExistence type="predicted"/>